<gene>
    <name evidence="5" type="ORF">CYR32_00895</name>
</gene>
<evidence type="ECO:0000256" key="3">
    <source>
        <dbReference type="SAM" id="SignalP"/>
    </source>
</evidence>
<feature type="chain" id="PRO_5014995466" evidence="3">
    <location>
        <begin position="23"/>
        <end position="111"/>
    </location>
</feature>
<feature type="domain" description="Outer membrane protein assembly factor BamE" evidence="4">
    <location>
        <begin position="29"/>
        <end position="95"/>
    </location>
</feature>
<dbReference type="RefSeq" id="WP_101814242.1">
    <property type="nucleotide sequence ID" value="NZ_PJZH01000001.1"/>
</dbReference>
<protein>
    <submittedName>
        <fullName evidence="5">Transcriptional regulator</fullName>
    </submittedName>
</protein>
<dbReference type="InterPro" id="IPR037873">
    <property type="entry name" value="BamE-like"/>
</dbReference>
<dbReference type="PROSITE" id="PS51257">
    <property type="entry name" value="PROKAR_LIPOPROTEIN"/>
    <property type="match status" value="1"/>
</dbReference>
<proteinExistence type="predicted"/>
<keyword evidence="6" id="KW-1185">Reference proteome</keyword>
<accession>A0A2N5ECT1</accession>
<reference evidence="5 6" key="1">
    <citation type="submission" date="2017-12" db="EMBL/GenBank/DDBJ databases">
        <title>Characterization of six clinical isolates of Enterochimera gen. nov., a novel genus of the Yersiniaciae family and the three species Enterochimera arupensis sp. nov., Enterochimera coloradensis sp. nov, and Enterochimera californica sp. nov.</title>
        <authorList>
            <person name="Rossi A."/>
            <person name="Fisher M."/>
        </authorList>
    </citation>
    <scope>NUCLEOTIDE SEQUENCE [LARGE SCALE GENOMIC DNA]</scope>
    <source>
        <strain evidence="6">2016-Iso4</strain>
    </source>
</reference>
<dbReference type="NCBIfam" id="NF008423">
    <property type="entry name" value="PRK11251.1"/>
    <property type="match status" value="1"/>
</dbReference>
<dbReference type="AlphaFoldDB" id="A0A2N5ECT1"/>
<organism evidence="5 6">
    <name type="scientific">Chimaeribacter coloradensis</name>
    <dbReference type="NCBI Taxonomy" id="2060068"/>
    <lineage>
        <taxon>Bacteria</taxon>
        <taxon>Pseudomonadati</taxon>
        <taxon>Pseudomonadota</taxon>
        <taxon>Gammaproteobacteria</taxon>
        <taxon>Enterobacterales</taxon>
        <taxon>Yersiniaceae</taxon>
        <taxon>Chimaeribacter</taxon>
    </lineage>
</organism>
<evidence type="ECO:0000313" key="5">
    <source>
        <dbReference type="EMBL" id="PLR40330.1"/>
    </source>
</evidence>
<dbReference type="Pfam" id="PF04355">
    <property type="entry name" value="BamE"/>
    <property type="match status" value="1"/>
</dbReference>
<dbReference type="Gene3D" id="3.30.1450.10">
    <property type="match status" value="1"/>
</dbReference>
<sequence>MNKKTLLMAAMGAVTLLSGCTAYDRASSYVDEPVVSDVKVGMTRAQVRAIAGPPSTDVTMIHAKGTCSNYAIKPRDGKAQVYFVSFDETGHVLNKGYQSCADYDTDPQQGK</sequence>
<evidence type="ECO:0000256" key="1">
    <source>
        <dbReference type="ARBA" id="ARBA00022729"/>
    </source>
</evidence>
<keyword evidence="2" id="KW-0472">Membrane</keyword>
<keyword evidence="1 3" id="KW-0732">Signal</keyword>
<evidence type="ECO:0000313" key="6">
    <source>
        <dbReference type="Proteomes" id="UP000234503"/>
    </source>
</evidence>
<dbReference type="GO" id="GO:0019867">
    <property type="term" value="C:outer membrane"/>
    <property type="evidence" value="ECO:0007669"/>
    <property type="project" value="InterPro"/>
</dbReference>
<evidence type="ECO:0000256" key="2">
    <source>
        <dbReference type="ARBA" id="ARBA00023136"/>
    </source>
</evidence>
<dbReference type="InterPro" id="IPR007450">
    <property type="entry name" value="BamE_dom"/>
</dbReference>
<feature type="signal peptide" evidence="3">
    <location>
        <begin position="1"/>
        <end position="22"/>
    </location>
</feature>
<dbReference type="Proteomes" id="UP000234503">
    <property type="component" value="Unassembled WGS sequence"/>
</dbReference>
<evidence type="ECO:0000259" key="4">
    <source>
        <dbReference type="Pfam" id="PF04355"/>
    </source>
</evidence>
<comment type="caution">
    <text evidence="5">The sequence shown here is derived from an EMBL/GenBank/DDBJ whole genome shotgun (WGS) entry which is preliminary data.</text>
</comment>
<name>A0A2N5ECT1_9GAMM</name>
<dbReference type="OrthoDB" id="7003922at2"/>
<dbReference type="EMBL" id="PJZH01000001">
    <property type="protein sequence ID" value="PLR40330.1"/>
    <property type="molecule type" value="Genomic_DNA"/>
</dbReference>